<dbReference type="Proteomes" id="UP000609879">
    <property type="component" value="Unassembled WGS sequence"/>
</dbReference>
<proteinExistence type="predicted"/>
<reference evidence="3 4" key="1">
    <citation type="submission" date="2021-01" db="EMBL/GenBank/DDBJ databases">
        <title>Whole genome shotgun sequence of Actinoplanes deccanensis NBRC 13994.</title>
        <authorList>
            <person name="Komaki H."/>
            <person name="Tamura T."/>
        </authorList>
    </citation>
    <scope>NUCLEOTIDE SEQUENCE [LARGE SCALE GENOMIC DNA]</scope>
    <source>
        <strain evidence="3 4">NBRC 13994</strain>
    </source>
</reference>
<name>A0ABQ3XZG1_9ACTN</name>
<protein>
    <submittedName>
        <fullName evidence="3">Uncharacterized protein</fullName>
    </submittedName>
</protein>
<keyword evidence="2" id="KW-0732">Signal</keyword>
<evidence type="ECO:0000313" key="3">
    <source>
        <dbReference type="EMBL" id="GID73137.1"/>
    </source>
</evidence>
<dbReference type="EMBL" id="BOMI01000029">
    <property type="protein sequence ID" value="GID73137.1"/>
    <property type="molecule type" value="Genomic_DNA"/>
</dbReference>
<keyword evidence="1" id="KW-0472">Membrane</keyword>
<feature type="chain" id="PRO_5046262605" evidence="2">
    <location>
        <begin position="37"/>
        <end position="133"/>
    </location>
</feature>
<keyword evidence="1" id="KW-0812">Transmembrane</keyword>
<keyword evidence="1" id="KW-1133">Transmembrane helix</keyword>
<accession>A0ABQ3XZG1</accession>
<organism evidence="3 4">
    <name type="scientific">Paractinoplanes deccanensis</name>
    <dbReference type="NCBI Taxonomy" id="113561"/>
    <lineage>
        <taxon>Bacteria</taxon>
        <taxon>Bacillati</taxon>
        <taxon>Actinomycetota</taxon>
        <taxon>Actinomycetes</taxon>
        <taxon>Micromonosporales</taxon>
        <taxon>Micromonosporaceae</taxon>
        <taxon>Paractinoplanes</taxon>
    </lineage>
</organism>
<evidence type="ECO:0000256" key="1">
    <source>
        <dbReference type="SAM" id="Phobius"/>
    </source>
</evidence>
<feature type="transmembrane region" description="Helical" evidence="1">
    <location>
        <begin position="46"/>
        <end position="68"/>
    </location>
</feature>
<evidence type="ECO:0000313" key="4">
    <source>
        <dbReference type="Proteomes" id="UP000609879"/>
    </source>
</evidence>
<feature type="signal peptide" evidence="2">
    <location>
        <begin position="1"/>
        <end position="36"/>
    </location>
</feature>
<comment type="caution">
    <text evidence="3">The sequence shown here is derived from an EMBL/GenBank/DDBJ whole genome shotgun (WGS) entry which is preliminary data.</text>
</comment>
<feature type="transmembrane region" description="Helical" evidence="1">
    <location>
        <begin position="75"/>
        <end position="94"/>
    </location>
</feature>
<gene>
    <name evidence="3" type="ORF">Ade02nite_17780</name>
</gene>
<sequence>MTQSNGLNTLEEPMRRAAAVLALALAALWIATPAQAFAHNAVHNTYMHALLDALTLVVVSAPVWTALLWSGGNRLWLAGLITVVQIPVAIIGFVPIASPYLHLSLFVVAIALTGVSLRVVRAQARTAAAPAES</sequence>
<feature type="transmembrane region" description="Helical" evidence="1">
    <location>
        <begin position="100"/>
        <end position="120"/>
    </location>
</feature>
<dbReference type="RefSeq" id="WP_239168646.1">
    <property type="nucleotide sequence ID" value="NZ_BAAABO010000029.1"/>
</dbReference>
<evidence type="ECO:0000256" key="2">
    <source>
        <dbReference type="SAM" id="SignalP"/>
    </source>
</evidence>
<keyword evidence="4" id="KW-1185">Reference proteome</keyword>